<proteinExistence type="predicted"/>
<dbReference type="Proteomes" id="UP000821853">
    <property type="component" value="Unassembled WGS sequence"/>
</dbReference>
<feature type="compositionally biased region" description="Basic and acidic residues" evidence="1">
    <location>
        <begin position="405"/>
        <end position="414"/>
    </location>
</feature>
<evidence type="ECO:0000256" key="1">
    <source>
        <dbReference type="SAM" id="MobiDB-lite"/>
    </source>
</evidence>
<dbReference type="VEuPathDB" id="VectorBase:HLOH_060440"/>
<dbReference type="AlphaFoldDB" id="A0A9J6GL39"/>
<keyword evidence="3" id="KW-1185">Reference proteome</keyword>
<comment type="caution">
    <text evidence="2">The sequence shown here is derived from an EMBL/GenBank/DDBJ whole genome shotgun (WGS) entry which is preliminary data.</text>
</comment>
<dbReference type="OrthoDB" id="6434843at2759"/>
<dbReference type="OMA" id="KANWALD"/>
<evidence type="ECO:0000313" key="2">
    <source>
        <dbReference type="EMBL" id="KAH9379142.1"/>
    </source>
</evidence>
<protein>
    <submittedName>
        <fullName evidence="2">Uncharacterized protein</fullName>
    </submittedName>
</protein>
<feature type="region of interest" description="Disordered" evidence="1">
    <location>
        <begin position="305"/>
        <end position="445"/>
    </location>
</feature>
<accession>A0A9J6GL39</accession>
<reference evidence="2 3" key="1">
    <citation type="journal article" date="2020" name="Cell">
        <title>Large-Scale Comparative Analyses of Tick Genomes Elucidate Their Genetic Diversity and Vector Capacities.</title>
        <authorList>
            <consortium name="Tick Genome and Microbiome Consortium (TIGMIC)"/>
            <person name="Jia N."/>
            <person name="Wang J."/>
            <person name="Shi W."/>
            <person name="Du L."/>
            <person name="Sun Y."/>
            <person name="Zhan W."/>
            <person name="Jiang J.F."/>
            <person name="Wang Q."/>
            <person name="Zhang B."/>
            <person name="Ji P."/>
            <person name="Bell-Sakyi L."/>
            <person name="Cui X.M."/>
            <person name="Yuan T.T."/>
            <person name="Jiang B.G."/>
            <person name="Yang W.F."/>
            <person name="Lam T.T."/>
            <person name="Chang Q.C."/>
            <person name="Ding S.J."/>
            <person name="Wang X.J."/>
            <person name="Zhu J.G."/>
            <person name="Ruan X.D."/>
            <person name="Zhao L."/>
            <person name="Wei J.T."/>
            <person name="Ye R.Z."/>
            <person name="Que T.C."/>
            <person name="Du C.H."/>
            <person name="Zhou Y.H."/>
            <person name="Cheng J.X."/>
            <person name="Dai P.F."/>
            <person name="Guo W.B."/>
            <person name="Han X.H."/>
            <person name="Huang E.J."/>
            <person name="Li L.F."/>
            <person name="Wei W."/>
            <person name="Gao Y.C."/>
            <person name="Liu J.Z."/>
            <person name="Shao H.Z."/>
            <person name="Wang X."/>
            <person name="Wang C.C."/>
            <person name="Yang T.C."/>
            <person name="Huo Q.B."/>
            <person name="Li W."/>
            <person name="Chen H.Y."/>
            <person name="Chen S.E."/>
            <person name="Zhou L.G."/>
            <person name="Ni X.B."/>
            <person name="Tian J.H."/>
            <person name="Sheng Y."/>
            <person name="Liu T."/>
            <person name="Pan Y.S."/>
            <person name="Xia L.Y."/>
            <person name="Li J."/>
            <person name="Zhao F."/>
            <person name="Cao W.C."/>
        </authorList>
    </citation>
    <scope>NUCLEOTIDE SEQUENCE [LARGE SCALE GENOMIC DNA]</scope>
    <source>
        <strain evidence="2">HaeL-2018</strain>
    </source>
</reference>
<evidence type="ECO:0000313" key="3">
    <source>
        <dbReference type="Proteomes" id="UP000821853"/>
    </source>
</evidence>
<organism evidence="2 3">
    <name type="scientific">Haemaphysalis longicornis</name>
    <name type="common">Bush tick</name>
    <dbReference type="NCBI Taxonomy" id="44386"/>
    <lineage>
        <taxon>Eukaryota</taxon>
        <taxon>Metazoa</taxon>
        <taxon>Ecdysozoa</taxon>
        <taxon>Arthropoda</taxon>
        <taxon>Chelicerata</taxon>
        <taxon>Arachnida</taxon>
        <taxon>Acari</taxon>
        <taxon>Parasitiformes</taxon>
        <taxon>Ixodida</taxon>
        <taxon>Ixodoidea</taxon>
        <taxon>Ixodidae</taxon>
        <taxon>Haemaphysalinae</taxon>
        <taxon>Haemaphysalis</taxon>
    </lineage>
</organism>
<dbReference type="EMBL" id="JABSTR010000009">
    <property type="protein sequence ID" value="KAH9379142.1"/>
    <property type="molecule type" value="Genomic_DNA"/>
</dbReference>
<feature type="compositionally biased region" description="Low complexity" evidence="1">
    <location>
        <begin position="363"/>
        <end position="380"/>
    </location>
</feature>
<gene>
    <name evidence="2" type="ORF">HPB48_019209</name>
</gene>
<name>A0A9J6GL39_HAELO</name>
<feature type="compositionally biased region" description="Low complexity" evidence="1">
    <location>
        <begin position="389"/>
        <end position="404"/>
    </location>
</feature>
<sequence length="445" mass="48195">MAKNKTPLDRSLKRARTEVISQHLLQKNGDNFSRFFVVQGVEEPLQTKSPFAIAKALNQLVGTNYNARKLQNGDVLVEVHTREQSAKIVQLAKIDNTNVTVTLHRSLNLSKGVISESELFHCSDAEIETELAEQGVVAARRILIRKNGEEIRTKHVVLTFSSTTPPDSVNAAYLRCRVRPYIPNPRRCFQCQRFGHGSGSCRGKPTCARCGGKAHENERCEKEPHCVNCSGNHGAYSRSCPVWKNEKEVMTIKTTQNLSYPEAKRRLSFQQKGTFAEVVRRGPAPSLVSVGTQVELRDLVSAVRPPPVPEAGLPQRPALTQSTQVDRVDRSADCSLPQPSTQVGPDAVVPATDGVNEASGLTRSSAGSAPAARSAPPSRGTVDTPQKKAPQGSGTAAGAAPARQRPGEPPDPRRVPKGRGKPGRPAGDSRKEGEEEMDVTSPIPP</sequence>